<sequence>MQGQSGSNNSFPDTSCCNHGSYSNNLGLVWLDDRTFLDSVGQSTSGMNSLDAVPQNIDLNVAYEGNGGGIGQDMGVSLSLHPFQPSQPSGSGSSSDGQRLSGKRKTPEETSGEVPGRNLSSTHQAENSDWQATPIPDNLQQCLDVHLFLLSLLQIEAMYCRFLSPNIAGGYEQRSSEYINQSMSKSAATVRNVLAASAFDPTAILSLFRQGVLMMRAKRHNFVAPPISPRMQPQVAAEGRAIMVSELSAPPGFSQRNIAEGAQNGLTAGVQLSSAHPRFLSQNIAEGYEQRSSEYANQSTSRSAATLLQFPLGYSLKLPMKGEPEWYLRFPESWDFYARLTPCNTRLAFCKVMYVLDGMILDGSGFYEEPEEDQCGICQDEYLDGQELGKLDCGHDFHFDCIKQWVLQKNSCPICKMTALIVEERNH</sequence>
<evidence type="ECO:0000256" key="5">
    <source>
        <dbReference type="ARBA" id="ARBA00022771"/>
    </source>
</evidence>
<dbReference type="SMART" id="SM00184">
    <property type="entry name" value="RING"/>
    <property type="match status" value="1"/>
</dbReference>
<dbReference type="Gene3D" id="3.30.40.10">
    <property type="entry name" value="Zinc/RING finger domain, C3HC4 (zinc finger)"/>
    <property type="match status" value="1"/>
</dbReference>
<dbReference type="OrthoDB" id="8062037at2759"/>
<dbReference type="GO" id="GO:0061630">
    <property type="term" value="F:ubiquitin protein ligase activity"/>
    <property type="evidence" value="ECO:0007669"/>
    <property type="project" value="UniProtKB-EC"/>
</dbReference>
<dbReference type="PROSITE" id="PS50089">
    <property type="entry name" value="ZF_RING_2"/>
    <property type="match status" value="1"/>
</dbReference>
<dbReference type="PANTHER" id="PTHR22937">
    <property type="entry name" value="E3 UBIQUITIN-PROTEIN LIGASE RNF165"/>
    <property type="match status" value="1"/>
</dbReference>
<keyword evidence="12" id="KW-1185">Reference proteome</keyword>
<evidence type="ECO:0000256" key="8">
    <source>
        <dbReference type="PROSITE-ProRule" id="PRU00175"/>
    </source>
</evidence>
<name>A0A5J5AN03_9ASTE</name>
<comment type="catalytic activity">
    <reaction evidence="1">
        <text>S-ubiquitinyl-[E2 ubiquitin-conjugating enzyme]-L-cysteine + [acceptor protein]-L-lysine = [E2 ubiquitin-conjugating enzyme]-L-cysteine + N(6)-ubiquitinyl-[acceptor protein]-L-lysine.</text>
        <dbReference type="EC" id="2.3.2.27"/>
    </reaction>
</comment>
<evidence type="ECO:0000313" key="11">
    <source>
        <dbReference type="EMBL" id="KAA8531684.1"/>
    </source>
</evidence>
<keyword evidence="4" id="KW-0479">Metal-binding</keyword>
<evidence type="ECO:0000256" key="1">
    <source>
        <dbReference type="ARBA" id="ARBA00000900"/>
    </source>
</evidence>
<dbReference type="GO" id="GO:0008270">
    <property type="term" value="F:zinc ion binding"/>
    <property type="evidence" value="ECO:0007669"/>
    <property type="project" value="UniProtKB-KW"/>
</dbReference>
<evidence type="ECO:0000256" key="7">
    <source>
        <dbReference type="ARBA" id="ARBA00022833"/>
    </source>
</evidence>
<evidence type="ECO:0000256" key="6">
    <source>
        <dbReference type="ARBA" id="ARBA00022786"/>
    </source>
</evidence>
<dbReference type="SUPFAM" id="SSF57850">
    <property type="entry name" value="RING/U-box"/>
    <property type="match status" value="1"/>
</dbReference>
<dbReference type="InterPro" id="IPR001841">
    <property type="entry name" value="Znf_RING"/>
</dbReference>
<dbReference type="Pfam" id="PF13639">
    <property type="entry name" value="zf-RING_2"/>
    <property type="match status" value="1"/>
</dbReference>
<dbReference type="EC" id="2.3.2.27" evidence="2"/>
<dbReference type="AlphaFoldDB" id="A0A5J5AN03"/>
<dbReference type="InterPro" id="IPR045191">
    <property type="entry name" value="MBR1/2-like"/>
</dbReference>
<reference evidence="11 12" key="1">
    <citation type="submission" date="2019-09" db="EMBL/GenBank/DDBJ databases">
        <title>A chromosome-level genome assembly of the Chinese tupelo Nyssa sinensis.</title>
        <authorList>
            <person name="Yang X."/>
            <person name="Kang M."/>
            <person name="Yang Y."/>
            <person name="Xiong H."/>
            <person name="Wang M."/>
            <person name="Zhang Z."/>
            <person name="Wang Z."/>
            <person name="Wu H."/>
            <person name="Ma T."/>
            <person name="Liu J."/>
            <person name="Xi Z."/>
        </authorList>
    </citation>
    <scope>NUCLEOTIDE SEQUENCE [LARGE SCALE GENOMIC DNA]</scope>
    <source>
        <strain evidence="11">J267</strain>
        <tissue evidence="11">Leaf</tissue>
    </source>
</reference>
<dbReference type="PANTHER" id="PTHR22937:SF199">
    <property type="entry name" value="RING-TYPE E3 UBIQUITIN TRANSFERASE"/>
    <property type="match status" value="1"/>
</dbReference>
<evidence type="ECO:0000256" key="3">
    <source>
        <dbReference type="ARBA" id="ARBA00022679"/>
    </source>
</evidence>
<keyword evidence="3" id="KW-0808">Transferase</keyword>
<evidence type="ECO:0000256" key="9">
    <source>
        <dbReference type="SAM" id="MobiDB-lite"/>
    </source>
</evidence>
<dbReference type="Proteomes" id="UP000325577">
    <property type="component" value="Linkage Group LG2"/>
</dbReference>
<feature type="region of interest" description="Disordered" evidence="9">
    <location>
        <begin position="74"/>
        <end position="132"/>
    </location>
</feature>
<feature type="domain" description="RING-type" evidence="10">
    <location>
        <begin position="375"/>
        <end position="416"/>
    </location>
</feature>
<evidence type="ECO:0000256" key="4">
    <source>
        <dbReference type="ARBA" id="ARBA00022723"/>
    </source>
</evidence>
<organism evidence="11 12">
    <name type="scientific">Nyssa sinensis</name>
    <dbReference type="NCBI Taxonomy" id="561372"/>
    <lineage>
        <taxon>Eukaryota</taxon>
        <taxon>Viridiplantae</taxon>
        <taxon>Streptophyta</taxon>
        <taxon>Embryophyta</taxon>
        <taxon>Tracheophyta</taxon>
        <taxon>Spermatophyta</taxon>
        <taxon>Magnoliopsida</taxon>
        <taxon>eudicotyledons</taxon>
        <taxon>Gunneridae</taxon>
        <taxon>Pentapetalae</taxon>
        <taxon>asterids</taxon>
        <taxon>Cornales</taxon>
        <taxon>Nyssaceae</taxon>
        <taxon>Nyssa</taxon>
    </lineage>
</organism>
<gene>
    <name evidence="11" type="ORF">F0562_006599</name>
</gene>
<keyword evidence="5 8" id="KW-0863">Zinc-finger</keyword>
<feature type="compositionally biased region" description="Low complexity" evidence="9">
    <location>
        <begin position="84"/>
        <end position="95"/>
    </location>
</feature>
<accession>A0A5J5AN03</accession>
<evidence type="ECO:0000256" key="2">
    <source>
        <dbReference type="ARBA" id="ARBA00012483"/>
    </source>
</evidence>
<protein>
    <recommendedName>
        <fullName evidence="2">RING-type E3 ubiquitin transferase</fullName>
        <ecNumber evidence="2">2.3.2.27</ecNumber>
    </recommendedName>
</protein>
<keyword evidence="6" id="KW-0833">Ubl conjugation pathway</keyword>
<proteinExistence type="predicted"/>
<keyword evidence="7" id="KW-0862">Zinc</keyword>
<dbReference type="InterPro" id="IPR013083">
    <property type="entry name" value="Znf_RING/FYVE/PHD"/>
</dbReference>
<evidence type="ECO:0000313" key="12">
    <source>
        <dbReference type="Proteomes" id="UP000325577"/>
    </source>
</evidence>
<feature type="compositionally biased region" description="Polar residues" evidence="9">
    <location>
        <begin position="118"/>
        <end position="131"/>
    </location>
</feature>
<evidence type="ECO:0000259" key="10">
    <source>
        <dbReference type="PROSITE" id="PS50089"/>
    </source>
</evidence>
<dbReference type="EMBL" id="CM018043">
    <property type="protein sequence ID" value="KAA8531684.1"/>
    <property type="molecule type" value="Genomic_DNA"/>
</dbReference>